<accession>A0A517MFL2</accession>
<protein>
    <submittedName>
        <fullName evidence="2">Uncharacterized protein</fullName>
    </submittedName>
</protein>
<evidence type="ECO:0000313" key="2">
    <source>
        <dbReference type="EMBL" id="QDS93672.1"/>
    </source>
</evidence>
<dbReference type="KEGG" id="rml:FF011L_24450"/>
<feature type="transmembrane region" description="Helical" evidence="1">
    <location>
        <begin position="26"/>
        <end position="44"/>
    </location>
</feature>
<gene>
    <name evidence="2" type="ORF">FF011L_24450</name>
</gene>
<dbReference type="RefSeq" id="WP_145351790.1">
    <property type="nucleotide sequence ID" value="NZ_CP036262.1"/>
</dbReference>
<dbReference type="Proteomes" id="UP000320672">
    <property type="component" value="Chromosome"/>
</dbReference>
<sequence>MPHKQTVKEQSVEAVPARGFDRTRRMAVRIFFCGILVCMIAAVVPHQALPENDLKPRLHAALAAVGVSQGSWSMFAPNPKVDNAWLDATITAPDGQVNHWTSPEWRHVGRWEKFYRFRELNFYSRLRNLQNRPGAEDFANYLARNENPSSGSDSEAELISSGVRLIIPIEGGIPDPDEVTWMLYSETIARTPSRE</sequence>
<dbReference type="EMBL" id="CP036262">
    <property type="protein sequence ID" value="QDS93672.1"/>
    <property type="molecule type" value="Genomic_DNA"/>
</dbReference>
<organism evidence="2 3">
    <name type="scientific">Roseimaritima multifibrata</name>
    <dbReference type="NCBI Taxonomy" id="1930274"/>
    <lineage>
        <taxon>Bacteria</taxon>
        <taxon>Pseudomonadati</taxon>
        <taxon>Planctomycetota</taxon>
        <taxon>Planctomycetia</taxon>
        <taxon>Pirellulales</taxon>
        <taxon>Pirellulaceae</taxon>
        <taxon>Roseimaritima</taxon>
    </lineage>
</organism>
<keyword evidence="1" id="KW-1133">Transmembrane helix</keyword>
<dbReference type="OrthoDB" id="286683at2"/>
<proteinExistence type="predicted"/>
<evidence type="ECO:0000313" key="3">
    <source>
        <dbReference type="Proteomes" id="UP000320672"/>
    </source>
</evidence>
<keyword evidence="1" id="KW-0812">Transmembrane</keyword>
<name>A0A517MFL2_9BACT</name>
<reference evidence="2 3" key="1">
    <citation type="submission" date="2019-02" db="EMBL/GenBank/DDBJ databases">
        <title>Deep-cultivation of Planctomycetes and their phenomic and genomic characterization uncovers novel biology.</title>
        <authorList>
            <person name="Wiegand S."/>
            <person name="Jogler M."/>
            <person name="Boedeker C."/>
            <person name="Pinto D."/>
            <person name="Vollmers J."/>
            <person name="Rivas-Marin E."/>
            <person name="Kohn T."/>
            <person name="Peeters S.H."/>
            <person name="Heuer A."/>
            <person name="Rast P."/>
            <person name="Oberbeckmann S."/>
            <person name="Bunk B."/>
            <person name="Jeske O."/>
            <person name="Meyerdierks A."/>
            <person name="Storesund J.E."/>
            <person name="Kallscheuer N."/>
            <person name="Luecker S."/>
            <person name="Lage O.M."/>
            <person name="Pohl T."/>
            <person name="Merkel B.J."/>
            <person name="Hornburger P."/>
            <person name="Mueller R.-W."/>
            <person name="Bruemmer F."/>
            <person name="Labrenz M."/>
            <person name="Spormann A.M."/>
            <person name="Op den Camp H."/>
            <person name="Overmann J."/>
            <person name="Amann R."/>
            <person name="Jetten M.S.M."/>
            <person name="Mascher T."/>
            <person name="Medema M.H."/>
            <person name="Devos D.P."/>
            <person name="Kaster A.-K."/>
            <person name="Ovreas L."/>
            <person name="Rohde M."/>
            <person name="Galperin M.Y."/>
            <person name="Jogler C."/>
        </authorList>
    </citation>
    <scope>NUCLEOTIDE SEQUENCE [LARGE SCALE GENOMIC DNA]</scope>
    <source>
        <strain evidence="2 3">FF011L</strain>
    </source>
</reference>
<dbReference type="AlphaFoldDB" id="A0A517MFL2"/>
<keyword evidence="1" id="KW-0472">Membrane</keyword>
<evidence type="ECO:0000256" key="1">
    <source>
        <dbReference type="SAM" id="Phobius"/>
    </source>
</evidence>
<keyword evidence="3" id="KW-1185">Reference proteome</keyword>